<dbReference type="Pfam" id="PF13692">
    <property type="entry name" value="Glyco_trans_1_4"/>
    <property type="match status" value="1"/>
</dbReference>
<keyword evidence="2" id="KW-0808">Transferase</keyword>
<dbReference type="Proteomes" id="UP000324065">
    <property type="component" value="Unassembled WGS sequence"/>
</dbReference>
<dbReference type="AlphaFoldDB" id="A0A5M6I908"/>
<keyword evidence="3" id="KW-1185">Reference proteome</keyword>
<dbReference type="EMBL" id="VWPJ01000015">
    <property type="protein sequence ID" value="KAA5604673.1"/>
    <property type="molecule type" value="Genomic_DNA"/>
</dbReference>
<dbReference type="SUPFAM" id="SSF53756">
    <property type="entry name" value="UDP-Glycosyltransferase/glycogen phosphorylase"/>
    <property type="match status" value="1"/>
</dbReference>
<dbReference type="GO" id="GO:0016757">
    <property type="term" value="F:glycosyltransferase activity"/>
    <property type="evidence" value="ECO:0007669"/>
    <property type="project" value="TreeGrafter"/>
</dbReference>
<sequence length="410" mass="44070">MAGQTDGQDRTGGGACRVLHISADFPDPLQPAKTRAISNLIDLTHDTLDHHVYSLNRIGPRHTLAALPFGPDWRAVAYPGPPRGLFLKTYLDRVADWIRDDVRARGLRVDLVHAHKLSTDGLVGARLATALGVPLMVSSQGISDEKILRARPDLRRVWRAIWREAAVMLPFAPWTTTLLTELLGPRAGPTVVLPCPNEQDTVVAPRPADPVVKTCFHLREHARKNVLGLIQAVAVAARTVPDLRLEILGGGDPAGCAAVQAAIRTHAPDRCRLVGPVPRERIQAEMNAACAFVLVPFRESFGMVYTEALLSGAPVVHANTNGIAGYFPDTEAVVGVPPGDTDGLAAVLVDRVRRQDTIKAALRTLQDAGGLDPLRRAGIRATYLAAVETARGRHRTGPGGSRPERSNTAA</sequence>
<evidence type="ECO:0000313" key="2">
    <source>
        <dbReference type="EMBL" id="KAA5604673.1"/>
    </source>
</evidence>
<name>A0A5M6I908_9PROT</name>
<feature type="region of interest" description="Disordered" evidence="1">
    <location>
        <begin position="390"/>
        <end position="410"/>
    </location>
</feature>
<accession>A0A5M6I908</accession>
<dbReference type="InterPro" id="IPR050194">
    <property type="entry name" value="Glycosyltransferase_grp1"/>
</dbReference>
<proteinExistence type="predicted"/>
<dbReference type="Gene3D" id="3.40.50.2000">
    <property type="entry name" value="Glycogen Phosphorylase B"/>
    <property type="match status" value="2"/>
</dbReference>
<dbReference type="PANTHER" id="PTHR45947">
    <property type="entry name" value="SULFOQUINOVOSYL TRANSFERASE SQD2"/>
    <property type="match status" value="1"/>
</dbReference>
<comment type="caution">
    <text evidence="2">The sequence shown here is derived from an EMBL/GenBank/DDBJ whole genome shotgun (WGS) entry which is preliminary data.</text>
</comment>
<protein>
    <submittedName>
        <fullName evidence="2">Glycosyltransferase family 4 protein</fullName>
    </submittedName>
</protein>
<evidence type="ECO:0000313" key="3">
    <source>
        <dbReference type="Proteomes" id="UP000324065"/>
    </source>
</evidence>
<organism evidence="2 3">
    <name type="scientific">Roseospira marina</name>
    <dbReference type="NCBI Taxonomy" id="140057"/>
    <lineage>
        <taxon>Bacteria</taxon>
        <taxon>Pseudomonadati</taxon>
        <taxon>Pseudomonadota</taxon>
        <taxon>Alphaproteobacteria</taxon>
        <taxon>Rhodospirillales</taxon>
        <taxon>Rhodospirillaceae</taxon>
        <taxon>Roseospira</taxon>
    </lineage>
</organism>
<dbReference type="OrthoDB" id="529131at2"/>
<dbReference type="PANTHER" id="PTHR45947:SF3">
    <property type="entry name" value="SULFOQUINOVOSYL TRANSFERASE SQD2"/>
    <property type="match status" value="1"/>
</dbReference>
<dbReference type="RefSeq" id="WP_150063212.1">
    <property type="nucleotide sequence ID" value="NZ_JACHII010000011.1"/>
</dbReference>
<gene>
    <name evidence="2" type="ORF">F1188_14770</name>
</gene>
<reference evidence="2 3" key="1">
    <citation type="submission" date="2019-09" db="EMBL/GenBank/DDBJ databases">
        <title>Genome sequence of Roseospira marina, one of the more divergent members of the non-sulfur purple photosynthetic bacterial family, the Rhodospirillaceae.</title>
        <authorList>
            <person name="Meyer T."/>
            <person name="Kyndt J."/>
        </authorList>
    </citation>
    <scope>NUCLEOTIDE SEQUENCE [LARGE SCALE GENOMIC DNA]</scope>
    <source>
        <strain evidence="2 3">DSM 15113</strain>
    </source>
</reference>
<evidence type="ECO:0000256" key="1">
    <source>
        <dbReference type="SAM" id="MobiDB-lite"/>
    </source>
</evidence>